<dbReference type="Pfam" id="PF04127">
    <property type="entry name" value="DFP"/>
    <property type="match status" value="1"/>
</dbReference>
<protein>
    <recommendedName>
        <fullName evidence="3">Coenzyme A biosynthesis bifunctional protein CoaBC</fullName>
    </recommendedName>
    <alternativeName>
        <fullName evidence="3">DNA/pantothenate metabolism flavoprotein</fullName>
    </alternativeName>
    <alternativeName>
        <fullName evidence="3">Phosphopantothenoylcysteine synthetase/decarboxylase</fullName>
        <shortName evidence="3">PPCS-PPCDC</shortName>
    </alternativeName>
    <domain>
        <recommendedName>
            <fullName evidence="3">Phosphopantothenoylcysteine decarboxylase</fullName>
            <shortName evidence="3">PPC decarboxylase</shortName>
            <shortName evidence="3">PPC-DC</shortName>
            <ecNumber evidence="3">4.1.1.36</ecNumber>
        </recommendedName>
        <alternativeName>
            <fullName evidence="3">CoaC</fullName>
        </alternativeName>
    </domain>
    <domain>
        <recommendedName>
            <fullName evidence="3">Phosphopantothenate--cysteine ligase</fullName>
            <ecNumber evidence="3">6.3.2.5</ecNumber>
        </recommendedName>
        <alternativeName>
            <fullName evidence="3">CoaB</fullName>
        </alternativeName>
        <alternativeName>
            <fullName evidence="3">Phosphopantothenoylcysteine synthetase</fullName>
            <shortName evidence="3">PPC synthetase</shortName>
            <shortName evidence="3">PPC-S</shortName>
        </alternativeName>
    </domain>
</protein>
<comment type="function">
    <text evidence="3">Catalyzes two sequential steps in the biosynthesis of coenzyme A. In the first step cysteine is conjugated to 4'-phosphopantothenate to form 4-phosphopantothenoylcysteine. In the second step the latter compound is decarboxylated to form 4'-phosphopantotheine.</text>
</comment>
<comment type="similarity">
    <text evidence="3 4">In the N-terminal section; belongs to the HFCD (homo-oligomeric flavin containing Cys decarboxylase) superfamily.</text>
</comment>
<organism evidence="7 8">
    <name type="scientific">Bowdeniella nasicola</name>
    <dbReference type="NCBI Taxonomy" id="208480"/>
    <lineage>
        <taxon>Bacteria</taxon>
        <taxon>Bacillati</taxon>
        <taxon>Actinomycetota</taxon>
        <taxon>Actinomycetes</taxon>
        <taxon>Actinomycetales</taxon>
        <taxon>Actinomycetaceae</taxon>
        <taxon>Bowdeniella</taxon>
    </lineage>
</organism>
<dbReference type="InterPro" id="IPR007085">
    <property type="entry name" value="DNA/pantothenate-metab_flavo_C"/>
</dbReference>
<sequence>MTGSSRPRSIVLGVSGGIAAYKAALVLRLLTESGHDVQVVPTPDSLNMVGAATWEALSHHPVATGIFENTDAVDHIRIAQRADLVLIAPATAQTIAKIAGGFADNLLTAIVLATRAPIVVVPAMHTEMWDNAATQANIATLRERGITVMEPATGRLTGADSGKGRLPAPADIVDFALGASAASDEFARTSFLISAGGTHERLDPVRFLGNRSSGRQGVALAAEAAARGGDVTLLAANVAADVLAELPSSVTVVPVTSAEDLHREVMARLDRLDCLIMAAAVADYRPATSESAKMKKQGDAGLTLELVQNPDILKAAVEHKRPGQTIVGFAAETGDEHASALEHGLAKARSKGADLLAINQVGEASGFGDVPNHVVLVRPDGTRVAEGSGTKRETASVVLDAIATLRG</sequence>
<dbReference type="SUPFAM" id="SSF52507">
    <property type="entry name" value="Homo-oligomeric flavin-containing Cys decarboxylases, HFCD"/>
    <property type="match status" value="1"/>
</dbReference>
<dbReference type="EMBL" id="MQVR01000020">
    <property type="protein sequence ID" value="OKL54299.1"/>
    <property type="molecule type" value="Genomic_DNA"/>
</dbReference>
<keyword evidence="3 4" id="KW-0288">FMN</keyword>
<feature type="binding site" evidence="3">
    <location>
        <position position="347"/>
    </location>
    <ligand>
        <name>CTP</name>
        <dbReference type="ChEBI" id="CHEBI:37563"/>
    </ligand>
</feature>
<dbReference type="EC" id="4.1.1.36" evidence="3"/>
<feature type="binding site" evidence="3">
    <location>
        <position position="293"/>
    </location>
    <ligand>
        <name>CTP</name>
        <dbReference type="ChEBI" id="CHEBI:37563"/>
    </ligand>
</feature>
<keyword evidence="3 4" id="KW-0285">Flavoprotein</keyword>
<accession>A0A1Q5Q3M9</accession>
<comment type="function">
    <text evidence="4">Catalyzes two steps in the biosynthesis of coenzyme A. In the first step cysteine is conjugated to 4'-phosphopantothenate to form 4-phosphopantothenoylcysteine, in the latter compound is decarboxylated to form 4'-phosphopantotheine.</text>
</comment>
<comment type="pathway">
    <text evidence="3 4">Cofactor biosynthesis; coenzyme A biosynthesis; CoA from (R)-pantothenate: step 2/5.</text>
</comment>
<reference evidence="8" key="1">
    <citation type="submission" date="2016-12" db="EMBL/GenBank/DDBJ databases">
        <authorList>
            <person name="Meng X."/>
        </authorList>
    </citation>
    <scope>NUCLEOTIDE SEQUENCE [LARGE SCALE GENOMIC DNA]</scope>
    <source>
        <strain evidence="8">DSM 19116</strain>
    </source>
</reference>
<dbReference type="Gene3D" id="3.40.50.1950">
    <property type="entry name" value="Flavin prenyltransferase-like"/>
    <property type="match status" value="1"/>
</dbReference>
<feature type="domain" description="Flavoprotein" evidence="5">
    <location>
        <begin position="9"/>
        <end position="176"/>
    </location>
</feature>
<feature type="binding site" evidence="3">
    <location>
        <position position="351"/>
    </location>
    <ligand>
        <name>CTP</name>
        <dbReference type="ChEBI" id="CHEBI:37563"/>
    </ligand>
</feature>
<evidence type="ECO:0000313" key="7">
    <source>
        <dbReference type="EMBL" id="OKL54299.1"/>
    </source>
</evidence>
<keyword evidence="3" id="KW-0479">Metal-binding</keyword>
<keyword evidence="2 3" id="KW-0456">Lyase</keyword>
<dbReference type="InterPro" id="IPR003382">
    <property type="entry name" value="Flavoprotein"/>
</dbReference>
<feature type="region of interest" description="Phosphopantothenate--cysteine ligase" evidence="3">
    <location>
        <begin position="191"/>
        <end position="407"/>
    </location>
</feature>
<dbReference type="InterPro" id="IPR035929">
    <property type="entry name" value="CoaB-like_sf"/>
</dbReference>
<evidence type="ECO:0000256" key="2">
    <source>
        <dbReference type="ARBA" id="ARBA00023239"/>
    </source>
</evidence>
<dbReference type="InterPro" id="IPR036551">
    <property type="entry name" value="Flavin_trans-like"/>
</dbReference>
<feature type="binding site" evidence="3">
    <location>
        <position position="329"/>
    </location>
    <ligand>
        <name>CTP</name>
        <dbReference type="ChEBI" id="CHEBI:37563"/>
    </ligand>
</feature>
<dbReference type="Gene3D" id="3.40.50.10300">
    <property type="entry name" value="CoaB-like"/>
    <property type="match status" value="1"/>
</dbReference>
<comment type="caution">
    <text evidence="7">The sequence shown here is derived from an EMBL/GenBank/DDBJ whole genome shotgun (WGS) entry which is preliminary data.</text>
</comment>
<dbReference type="HAMAP" id="MF_02225">
    <property type="entry name" value="CoaBC"/>
    <property type="match status" value="1"/>
</dbReference>
<dbReference type="GO" id="GO:0015941">
    <property type="term" value="P:pantothenate catabolic process"/>
    <property type="evidence" value="ECO:0007669"/>
    <property type="project" value="InterPro"/>
</dbReference>
<dbReference type="OrthoDB" id="9802554at2"/>
<dbReference type="UniPathway" id="UPA00241">
    <property type="reaction ID" value="UER00353"/>
</dbReference>
<comment type="similarity">
    <text evidence="3 4">In the C-terminal section; belongs to the PPC synthetase family.</text>
</comment>
<dbReference type="GO" id="GO:0015937">
    <property type="term" value="P:coenzyme A biosynthetic process"/>
    <property type="evidence" value="ECO:0007669"/>
    <property type="project" value="UniProtKB-UniRule"/>
</dbReference>
<keyword evidence="8" id="KW-1185">Reference proteome</keyword>
<evidence type="ECO:0000259" key="5">
    <source>
        <dbReference type="Pfam" id="PF02441"/>
    </source>
</evidence>
<name>A0A1Q5Q3M9_9ACTO</name>
<dbReference type="GO" id="GO:0046872">
    <property type="term" value="F:metal ion binding"/>
    <property type="evidence" value="ECO:0007669"/>
    <property type="project" value="UniProtKB-KW"/>
</dbReference>
<dbReference type="PANTHER" id="PTHR14359">
    <property type="entry name" value="HOMO-OLIGOMERIC FLAVIN CONTAINING CYS DECARBOXYLASE FAMILY"/>
    <property type="match status" value="1"/>
</dbReference>
<comment type="caution">
    <text evidence="3">Lacks conserved residue(s) required for the propagation of feature annotation.</text>
</comment>
<evidence type="ECO:0000256" key="3">
    <source>
        <dbReference type="HAMAP-Rule" id="MF_02225"/>
    </source>
</evidence>
<gene>
    <name evidence="3" type="primary">coaBC</name>
    <name evidence="7" type="ORF">BSZ39_04860</name>
</gene>
<keyword evidence="3 4" id="KW-0436">Ligase</keyword>
<keyword evidence="3" id="KW-0460">Magnesium</keyword>
<keyword evidence="1 3" id="KW-0210">Decarboxylase</keyword>
<dbReference type="PANTHER" id="PTHR14359:SF6">
    <property type="entry name" value="PHOSPHOPANTOTHENOYLCYSTEINE DECARBOXYLASE"/>
    <property type="match status" value="1"/>
</dbReference>
<dbReference type="Proteomes" id="UP000185628">
    <property type="component" value="Unassembled WGS sequence"/>
</dbReference>
<dbReference type="NCBIfam" id="TIGR00521">
    <property type="entry name" value="coaBC_dfp"/>
    <property type="match status" value="1"/>
</dbReference>
<comment type="cofactor">
    <cofactor evidence="3">
        <name>FMN</name>
        <dbReference type="ChEBI" id="CHEBI:58210"/>
    </cofactor>
    <text evidence="3">Binds 1 FMN per subunit.</text>
</comment>
<comment type="catalytic activity">
    <reaction evidence="3 4">
        <text>N-[(R)-4-phosphopantothenoyl]-L-cysteine + H(+) = (R)-4'-phosphopantetheine + CO2</text>
        <dbReference type="Rhea" id="RHEA:16793"/>
        <dbReference type="ChEBI" id="CHEBI:15378"/>
        <dbReference type="ChEBI" id="CHEBI:16526"/>
        <dbReference type="ChEBI" id="CHEBI:59458"/>
        <dbReference type="ChEBI" id="CHEBI:61723"/>
        <dbReference type="EC" id="4.1.1.36"/>
    </reaction>
</comment>
<evidence type="ECO:0000259" key="6">
    <source>
        <dbReference type="Pfam" id="PF04127"/>
    </source>
</evidence>
<feature type="binding site" evidence="3">
    <location>
        <position position="283"/>
    </location>
    <ligand>
        <name>CTP</name>
        <dbReference type="ChEBI" id="CHEBI:37563"/>
    </ligand>
</feature>
<comment type="catalytic activity">
    <reaction evidence="3 4">
        <text>(R)-4'-phosphopantothenate + L-cysteine + CTP = N-[(R)-4-phosphopantothenoyl]-L-cysteine + CMP + diphosphate + H(+)</text>
        <dbReference type="Rhea" id="RHEA:19397"/>
        <dbReference type="ChEBI" id="CHEBI:10986"/>
        <dbReference type="ChEBI" id="CHEBI:15378"/>
        <dbReference type="ChEBI" id="CHEBI:33019"/>
        <dbReference type="ChEBI" id="CHEBI:35235"/>
        <dbReference type="ChEBI" id="CHEBI:37563"/>
        <dbReference type="ChEBI" id="CHEBI:59458"/>
        <dbReference type="ChEBI" id="CHEBI:60377"/>
        <dbReference type="EC" id="6.3.2.5"/>
    </reaction>
</comment>
<evidence type="ECO:0000256" key="1">
    <source>
        <dbReference type="ARBA" id="ARBA00022793"/>
    </source>
</evidence>
<dbReference type="GO" id="GO:0010181">
    <property type="term" value="F:FMN binding"/>
    <property type="evidence" value="ECO:0007669"/>
    <property type="project" value="UniProtKB-UniRule"/>
</dbReference>
<comment type="pathway">
    <text evidence="3 4">Cofactor biosynthesis; coenzyme A biosynthesis; CoA from (R)-pantothenate: step 3/5.</text>
</comment>
<dbReference type="InterPro" id="IPR005252">
    <property type="entry name" value="CoaBC"/>
</dbReference>
<dbReference type="GO" id="GO:0071513">
    <property type="term" value="C:phosphopantothenoylcysteine decarboxylase complex"/>
    <property type="evidence" value="ECO:0007669"/>
    <property type="project" value="TreeGrafter"/>
</dbReference>
<evidence type="ECO:0000313" key="8">
    <source>
        <dbReference type="Proteomes" id="UP000185628"/>
    </source>
</evidence>
<feature type="domain" description="DNA/pantothenate metabolism flavoprotein C-terminal" evidence="6">
    <location>
        <begin position="189"/>
        <end position="404"/>
    </location>
</feature>
<dbReference type="Pfam" id="PF02441">
    <property type="entry name" value="Flavoprotein"/>
    <property type="match status" value="1"/>
</dbReference>
<proteinExistence type="inferred from homology"/>
<keyword evidence="3" id="KW-0511">Multifunctional enzyme</keyword>
<dbReference type="GO" id="GO:0004633">
    <property type="term" value="F:phosphopantothenoylcysteine decarboxylase activity"/>
    <property type="evidence" value="ECO:0007669"/>
    <property type="project" value="UniProtKB-UniRule"/>
</dbReference>
<dbReference type="AlphaFoldDB" id="A0A1Q5Q3M9"/>
<dbReference type="GO" id="GO:0004632">
    <property type="term" value="F:phosphopantothenate--cysteine ligase activity"/>
    <property type="evidence" value="ECO:0007669"/>
    <property type="project" value="UniProtKB-UniRule"/>
</dbReference>
<feature type="binding site" evidence="3">
    <location>
        <begin position="310"/>
        <end position="313"/>
    </location>
    <ligand>
        <name>CTP</name>
        <dbReference type="ChEBI" id="CHEBI:37563"/>
    </ligand>
</feature>
<evidence type="ECO:0000256" key="4">
    <source>
        <dbReference type="RuleBase" id="RU364078"/>
    </source>
</evidence>
<comment type="cofactor">
    <cofactor evidence="3">
        <name>Mg(2+)</name>
        <dbReference type="ChEBI" id="CHEBI:18420"/>
    </cofactor>
</comment>
<dbReference type="EC" id="6.3.2.5" evidence="3"/>
<dbReference type="SUPFAM" id="SSF102645">
    <property type="entry name" value="CoaB-like"/>
    <property type="match status" value="1"/>
</dbReference>
<feature type="region of interest" description="Phosphopantothenoylcysteine decarboxylase" evidence="3">
    <location>
        <begin position="1"/>
        <end position="190"/>
    </location>
</feature>
<dbReference type="RefSeq" id="WP_073716255.1">
    <property type="nucleotide sequence ID" value="NZ_MQVR01000020.1"/>
</dbReference>